<feature type="chain" id="PRO_5008683321" evidence="2">
    <location>
        <begin position="22"/>
        <end position="319"/>
    </location>
</feature>
<feature type="transmembrane region" description="Helical" evidence="1">
    <location>
        <begin position="282"/>
        <end position="304"/>
    </location>
</feature>
<feature type="signal peptide" evidence="2">
    <location>
        <begin position="1"/>
        <end position="21"/>
    </location>
</feature>
<dbReference type="InterPro" id="IPR018682">
    <property type="entry name" value="DUF2167_membr"/>
</dbReference>
<dbReference type="OrthoDB" id="196355at2"/>
<sequence>MKNHIAIVFLAALTITTQADAKSFHDMFGAEPPAGDEGTVLKTLDFQQGAIKLSGANATLNVSDQFYYLNPQDSKKVLVELWGNPEDSVGSPLGMIFPAKYPPTDPHSWGSVIDYDGSGYVSDEDAASTDYDDLLKKIQAAIKEANPAREQQGFDPITLVGWAEPPHYDKATHALHWARDLIFGKDPNAGHTLNYSVRVLGREGVTELDFVAGLDQLQEINAAIPNVINTVQYDSGKRYADFANGDKIAAYSMAGMIAAGAGVKIAAKLGFLAIVLGFFKSFGVALLALKKGLIVVLAGVVAAGRKILGLFRRKGNTDA</sequence>
<accession>A0A1C3UKI2</accession>
<dbReference type="AlphaFoldDB" id="A0A1C3UKI2"/>
<evidence type="ECO:0000313" key="3">
    <source>
        <dbReference type="EMBL" id="SCB15968.1"/>
    </source>
</evidence>
<keyword evidence="2" id="KW-0732">Signal</keyword>
<protein>
    <submittedName>
        <fullName evidence="3">Uncharacterized membrane-anchored protein</fullName>
    </submittedName>
</protein>
<name>A0A1C3UKI2_9HYPH</name>
<dbReference type="RefSeq" id="WP_075852326.1">
    <property type="nucleotide sequence ID" value="NZ_FMAC01000002.1"/>
</dbReference>
<keyword evidence="1" id="KW-1133">Transmembrane helix</keyword>
<organism evidence="3 4">
    <name type="scientific">Rhizobium hainanense</name>
    <dbReference type="NCBI Taxonomy" id="52131"/>
    <lineage>
        <taxon>Bacteria</taxon>
        <taxon>Pseudomonadati</taxon>
        <taxon>Pseudomonadota</taxon>
        <taxon>Alphaproteobacteria</taxon>
        <taxon>Hyphomicrobiales</taxon>
        <taxon>Rhizobiaceae</taxon>
        <taxon>Rhizobium/Agrobacterium group</taxon>
        <taxon>Rhizobium</taxon>
    </lineage>
</organism>
<evidence type="ECO:0000313" key="4">
    <source>
        <dbReference type="Proteomes" id="UP000186228"/>
    </source>
</evidence>
<proteinExistence type="predicted"/>
<evidence type="ECO:0000256" key="2">
    <source>
        <dbReference type="SAM" id="SignalP"/>
    </source>
</evidence>
<dbReference type="Proteomes" id="UP000186228">
    <property type="component" value="Unassembled WGS sequence"/>
</dbReference>
<keyword evidence="1" id="KW-0812">Transmembrane</keyword>
<gene>
    <name evidence="3" type="ORF">GA0061100_102485</name>
</gene>
<dbReference type="STRING" id="52131.GA0061100_102485"/>
<keyword evidence="1" id="KW-0472">Membrane</keyword>
<keyword evidence="4" id="KW-1185">Reference proteome</keyword>
<dbReference type="EMBL" id="FMAC01000002">
    <property type="protein sequence ID" value="SCB15968.1"/>
    <property type="molecule type" value="Genomic_DNA"/>
</dbReference>
<dbReference type="Pfam" id="PF09935">
    <property type="entry name" value="DUF2167"/>
    <property type="match status" value="1"/>
</dbReference>
<evidence type="ECO:0000256" key="1">
    <source>
        <dbReference type="SAM" id="Phobius"/>
    </source>
</evidence>
<reference evidence="4" key="1">
    <citation type="submission" date="2016-08" db="EMBL/GenBank/DDBJ databases">
        <authorList>
            <person name="Varghese N."/>
            <person name="Submissions Spin"/>
        </authorList>
    </citation>
    <scope>NUCLEOTIDE SEQUENCE [LARGE SCALE GENOMIC DNA]</scope>
    <source>
        <strain evidence="4">CCBAU 57015</strain>
    </source>
</reference>